<reference evidence="2" key="1">
    <citation type="journal article" date="2014" name="Front. Microbiol.">
        <title>High frequency of phylogenetically diverse reductive dehalogenase-homologous genes in deep subseafloor sedimentary metagenomes.</title>
        <authorList>
            <person name="Kawai M."/>
            <person name="Futagami T."/>
            <person name="Toyoda A."/>
            <person name="Takaki Y."/>
            <person name="Nishi S."/>
            <person name="Hori S."/>
            <person name="Arai W."/>
            <person name="Tsubouchi T."/>
            <person name="Morono Y."/>
            <person name="Uchiyama I."/>
            <person name="Ito T."/>
            <person name="Fujiyama A."/>
            <person name="Inagaki F."/>
            <person name="Takami H."/>
        </authorList>
    </citation>
    <scope>NUCLEOTIDE SEQUENCE</scope>
    <source>
        <strain evidence="2">Expedition CK06-06</strain>
    </source>
</reference>
<dbReference type="InterPro" id="IPR036388">
    <property type="entry name" value="WH-like_DNA-bd_sf"/>
</dbReference>
<name>X0Y4Y5_9ZZZZ</name>
<protein>
    <recommendedName>
        <fullName evidence="1">HTH marR-type domain-containing protein</fullName>
    </recommendedName>
</protein>
<dbReference type="AlphaFoldDB" id="X0Y4Y5"/>
<organism evidence="2">
    <name type="scientific">marine sediment metagenome</name>
    <dbReference type="NCBI Taxonomy" id="412755"/>
    <lineage>
        <taxon>unclassified sequences</taxon>
        <taxon>metagenomes</taxon>
        <taxon>ecological metagenomes</taxon>
    </lineage>
</organism>
<dbReference type="GO" id="GO:0003700">
    <property type="term" value="F:DNA-binding transcription factor activity"/>
    <property type="evidence" value="ECO:0007669"/>
    <property type="project" value="InterPro"/>
</dbReference>
<dbReference type="Gene3D" id="1.10.10.10">
    <property type="entry name" value="Winged helix-like DNA-binding domain superfamily/Winged helix DNA-binding domain"/>
    <property type="match status" value="1"/>
</dbReference>
<comment type="caution">
    <text evidence="2">The sequence shown here is derived from an EMBL/GenBank/DDBJ whole genome shotgun (WGS) entry which is preliminary data.</text>
</comment>
<dbReference type="EMBL" id="BARS01057395">
    <property type="protein sequence ID" value="GAG50974.1"/>
    <property type="molecule type" value="Genomic_DNA"/>
</dbReference>
<dbReference type="Pfam" id="PF12802">
    <property type="entry name" value="MarR_2"/>
    <property type="match status" value="1"/>
</dbReference>
<dbReference type="InterPro" id="IPR036390">
    <property type="entry name" value="WH_DNA-bd_sf"/>
</dbReference>
<gene>
    <name evidence="2" type="ORF">S01H1_84166</name>
</gene>
<dbReference type="InterPro" id="IPR000835">
    <property type="entry name" value="HTH_MarR-typ"/>
</dbReference>
<feature type="domain" description="HTH marR-type" evidence="1">
    <location>
        <begin position="52"/>
        <end position="101"/>
    </location>
</feature>
<dbReference type="SUPFAM" id="SSF46785">
    <property type="entry name" value="Winged helix' DNA-binding domain"/>
    <property type="match status" value="1"/>
</dbReference>
<sequence length="101" mass="11584">MEGDVSEVFNRNENPAYRKYVPFLDSDYNLYMLIYLTQAALFKARYDEIKEFGLTSMELALLVVVDGLGNSATPGEISRWLMRKRPTVSGLLDRMERNGLV</sequence>
<accession>X0Y4Y5</accession>
<feature type="non-terminal residue" evidence="2">
    <location>
        <position position="101"/>
    </location>
</feature>
<proteinExistence type="predicted"/>
<evidence type="ECO:0000259" key="1">
    <source>
        <dbReference type="Pfam" id="PF12802"/>
    </source>
</evidence>
<evidence type="ECO:0000313" key="2">
    <source>
        <dbReference type="EMBL" id="GAG50974.1"/>
    </source>
</evidence>